<dbReference type="InterPro" id="IPR001878">
    <property type="entry name" value="Znf_CCHC"/>
</dbReference>
<protein>
    <recommendedName>
        <fullName evidence="3">CCHC-type domain-containing protein</fullName>
    </recommendedName>
</protein>
<evidence type="ECO:0000313" key="5">
    <source>
        <dbReference type="Proteomes" id="UP000823775"/>
    </source>
</evidence>
<feature type="compositionally biased region" description="Low complexity" evidence="2">
    <location>
        <begin position="57"/>
        <end position="83"/>
    </location>
</feature>
<dbReference type="EMBL" id="JACEIK010147144">
    <property type="protein sequence ID" value="MCE5167537.1"/>
    <property type="molecule type" value="Genomic_DNA"/>
</dbReference>
<reference evidence="4 5" key="1">
    <citation type="journal article" date="2021" name="BMC Genomics">
        <title>Datura genome reveals duplications of psychoactive alkaloid biosynthetic genes and high mutation rate following tissue culture.</title>
        <authorList>
            <person name="Rajewski A."/>
            <person name="Carter-House D."/>
            <person name="Stajich J."/>
            <person name="Litt A."/>
        </authorList>
    </citation>
    <scope>NUCLEOTIDE SEQUENCE [LARGE SCALE GENOMIC DNA]</scope>
    <source>
        <strain evidence="4">AR-01</strain>
    </source>
</reference>
<proteinExistence type="predicted"/>
<feature type="non-terminal residue" evidence="4">
    <location>
        <position position="1"/>
    </location>
</feature>
<evidence type="ECO:0000259" key="3">
    <source>
        <dbReference type="PROSITE" id="PS50158"/>
    </source>
</evidence>
<dbReference type="PROSITE" id="PS50158">
    <property type="entry name" value="ZF_CCHC"/>
    <property type="match status" value="1"/>
</dbReference>
<comment type="caution">
    <text evidence="4">The sequence shown here is derived from an EMBL/GenBank/DDBJ whole genome shotgun (WGS) entry which is preliminary data.</text>
</comment>
<evidence type="ECO:0000256" key="2">
    <source>
        <dbReference type="SAM" id="MobiDB-lite"/>
    </source>
</evidence>
<feature type="domain" description="CCHC-type" evidence="3">
    <location>
        <begin position="109"/>
        <end position="124"/>
    </location>
</feature>
<evidence type="ECO:0000313" key="4">
    <source>
        <dbReference type="EMBL" id="MCE5167537.1"/>
    </source>
</evidence>
<keyword evidence="1" id="KW-0862">Zinc</keyword>
<gene>
    <name evidence="4" type="ORF">HAX54_008876</name>
</gene>
<keyword evidence="1" id="KW-0479">Metal-binding</keyword>
<feature type="region of interest" description="Disordered" evidence="2">
    <location>
        <begin position="1"/>
        <end position="83"/>
    </location>
</feature>
<keyword evidence="1" id="KW-0863">Zinc-finger</keyword>
<feature type="non-terminal residue" evidence="4">
    <location>
        <position position="137"/>
    </location>
</feature>
<accession>A0ABS8Y8H7</accession>
<feature type="compositionally biased region" description="Gly residues" evidence="2">
    <location>
        <begin position="21"/>
        <end position="31"/>
    </location>
</feature>
<evidence type="ECO:0000256" key="1">
    <source>
        <dbReference type="PROSITE-ProRule" id="PRU00047"/>
    </source>
</evidence>
<dbReference type="Proteomes" id="UP000823775">
    <property type="component" value="Unassembled WGS sequence"/>
</dbReference>
<organism evidence="4 5">
    <name type="scientific">Datura stramonium</name>
    <name type="common">Jimsonweed</name>
    <name type="synonym">Common thornapple</name>
    <dbReference type="NCBI Taxonomy" id="4076"/>
    <lineage>
        <taxon>Eukaryota</taxon>
        <taxon>Viridiplantae</taxon>
        <taxon>Streptophyta</taxon>
        <taxon>Embryophyta</taxon>
        <taxon>Tracheophyta</taxon>
        <taxon>Spermatophyta</taxon>
        <taxon>Magnoliopsida</taxon>
        <taxon>eudicotyledons</taxon>
        <taxon>Gunneridae</taxon>
        <taxon>Pentapetalae</taxon>
        <taxon>asterids</taxon>
        <taxon>lamiids</taxon>
        <taxon>Solanales</taxon>
        <taxon>Solanaceae</taxon>
        <taxon>Solanoideae</taxon>
        <taxon>Datureae</taxon>
        <taxon>Datura</taxon>
    </lineage>
</organism>
<name>A0ABS8Y8H7_DATST</name>
<keyword evidence="5" id="KW-1185">Reference proteome</keyword>
<sequence>REKHKRKVERDLNKKARTTGGFSGSIGGGNQGVPSKGFLVPAQFTPQTSGSLPGRHSQGNGSQSSQNQNFRTPVSQSQSSVGQPSYQEVTCSTCEKGHSGQCRSGIRGCYHCGDIGNLKYNCPKLSLNASKGSPYPS</sequence>